<gene>
    <name evidence="4" type="ORF">LWF01_16440</name>
</gene>
<evidence type="ECO:0000313" key="4">
    <source>
        <dbReference type="EMBL" id="WGW11660.1"/>
    </source>
</evidence>
<dbReference type="SUPFAM" id="SSF52283">
    <property type="entry name" value="Formate/glycerate dehydrogenase catalytic domain-like"/>
    <property type="match status" value="1"/>
</dbReference>
<dbReference type="Proteomes" id="UP001209083">
    <property type="component" value="Chromosome"/>
</dbReference>
<dbReference type="CDD" id="cd05300">
    <property type="entry name" value="2-Hacid_dh_1"/>
    <property type="match status" value="1"/>
</dbReference>
<sequence>MSELTLAVLVADQRPDLSGLADVEVRFAEAEQLPAALDGADAFLVWDFSARGIPQAWPRAAELRWMHVNSAGVDRVLTRQIAESNVVMTNARGVLDETIAEYVLGLVLAFAKDLPGTLSRQTEQVWQHRPTERLRGSKALVIGPGAIGRKIAKYLFALGLEVDAVGRTTRDGDPVFRTIHAQARLAEVAGDYDYLIVAAPLTPETRGLVNARVIAALPPNARLINVARGPIVDETALIEALRSGAISGAALDVCNEEPLPAGHPLWNCPNTIISPHMAGDFHGWRAALLDVFLTNLERFRMGQPLLNVVDKKSGYIS</sequence>
<dbReference type="Pfam" id="PF02826">
    <property type="entry name" value="2-Hacid_dh_C"/>
    <property type="match status" value="1"/>
</dbReference>
<evidence type="ECO:0000259" key="3">
    <source>
        <dbReference type="Pfam" id="PF02826"/>
    </source>
</evidence>
<organism evidence="4 5">
    <name type="scientific">Saxibacter everestensis</name>
    <dbReference type="NCBI Taxonomy" id="2909229"/>
    <lineage>
        <taxon>Bacteria</taxon>
        <taxon>Bacillati</taxon>
        <taxon>Actinomycetota</taxon>
        <taxon>Actinomycetes</taxon>
        <taxon>Micrococcales</taxon>
        <taxon>Brevibacteriaceae</taxon>
        <taxon>Saxibacter</taxon>
    </lineage>
</organism>
<dbReference type="RefSeq" id="WP_349638450.1">
    <property type="nucleotide sequence ID" value="NZ_CP090958.1"/>
</dbReference>
<feature type="domain" description="D-isomer specific 2-hydroxyacid dehydrogenase NAD-binding" evidence="3">
    <location>
        <begin position="104"/>
        <end position="278"/>
    </location>
</feature>
<reference evidence="4 5" key="1">
    <citation type="submission" date="2023-05" db="EMBL/GenBank/DDBJ databases">
        <title>Lithophilousrod everest ZFBP1038 complete genpme.</title>
        <authorList>
            <person name="Tian M."/>
        </authorList>
    </citation>
    <scope>NUCLEOTIDE SEQUENCE [LARGE SCALE GENOMIC DNA]</scope>
    <source>
        <strain evidence="4 5">ZFBP1038</strain>
    </source>
</reference>
<dbReference type="PROSITE" id="PS00671">
    <property type="entry name" value="D_2_HYDROXYACID_DH_3"/>
    <property type="match status" value="1"/>
</dbReference>
<dbReference type="PANTHER" id="PTHR43333:SF1">
    <property type="entry name" value="D-ISOMER SPECIFIC 2-HYDROXYACID DEHYDROGENASE NAD-BINDING DOMAIN-CONTAINING PROTEIN"/>
    <property type="match status" value="1"/>
</dbReference>
<evidence type="ECO:0000313" key="5">
    <source>
        <dbReference type="Proteomes" id="UP001209083"/>
    </source>
</evidence>
<evidence type="ECO:0000256" key="1">
    <source>
        <dbReference type="ARBA" id="ARBA00023002"/>
    </source>
</evidence>
<proteinExistence type="predicted"/>
<accession>A0ABY8QU03</accession>
<keyword evidence="1" id="KW-0560">Oxidoreductase</keyword>
<dbReference type="PANTHER" id="PTHR43333">
    <property type="entry name" value="2-HACID_DH_C DOMAIN-CONTAINING PROTEIN"/>
    <property type="match status" value="1"/>
</dbReference>
<evidence type="ECO:0000256" key="2">
    <source>
        <dbReference type="ARBA" id="ARBA00023027"/>
    </source>
</evidence>
<dbReference type="InterPro" id="IPR029753">
    <property type="entry name" value="D-isomer_DH_CS"/>
</dbReference>
<name>A0ABY8QU03_9MICO</name>
<dbReference type="SUPFAM" id="SSF51735">
    <property type="entry name" value="NAD(P)-binding Rossmann-fold domains"/>
    <property type="match status" value="1"/>
</dbReference>
<dbReference type="InterPro" id="IPR006140">
    <property type="entry name" value="D-isomer_DH_NAD-bd"/>
</dbReference>
<keyword evidence="2" id="KW-0520">NAD</keyword>
<dbReference type="InterPro" id="IPR036291">
    <property type="entry name" value="NAD(P)-bd_dom_sf"/>
</dbReference>
<keyword evidence="5" id="KW-1185">Reference proteome</keyword>
<dbReference type="Gene3D" id="3.40.50.720">
    <property type="entry name" value="NAD(P)-binding Rossmann-like Domain"/>
    <property type="match status" value="2"/>
</dbReference>
<dbReference type="EMBL" id="CP090958">
    <property type="protein sequence ID" value="WGW11660.1"/>
    <property type="molecule type" value="Genomic_DNA"/>
</dbReference>
<protein>
    <submittedName>
        <fullName evidence="4">D-2-hydroxyacid dehydrogenase</fullName>
    </submittedName>
</protein>